<dbReference type="InterPro" id="IPR003018">
    <property type="entry name" value="GAF"/>
</dbReference>
<dbReference type="InterPro" id="IPR000014">
    <property type="entry name" value="PAS"/>
</dbReference>
<dbReference type="SMART" id="SM00091">
    <property type="entry name" value="PAS"/>
    <property type="match status" value="1"/>
</dbReference>
<dbReference type="AlphaFoldDB" id="A0A2Z3JNZ6"/>
<dbReference type="InterPro" id="IPR052155">
    <property type="entry name" value="Biofilm_reg_signaling"/>
</dbReference>
<evidence type="ECO:0008006" key="6">
    <source>
        <dbReference type="Google" id="ProtNLM"/>
    </source>
</evidence>
<dbReference type="InterPro" id="IPR035919">
    <property type="entry name" value="EAL_sf"/>
</dbReference>
<dbReference type="SMART" id="SM00086">
    <property type="entry name" value="PAC"/>
    <property type="match status" value="1"/>
</dbReference>
<dbReference type="SMART" id="SM00052">
    <property type="entry name" value="EAL"/>
    <property type="match status" value="1"/>
</dbReference>
<dbReference type="Pfam" id="PF08447">
    <property type="entry name" value="PAS_3"/>
    <property type="match status" value="1"/>
</dbReference>
<dbReference type="Pfam" id="PF13185">
    <property type="entry name" value="GAF_2"/>
    <property type="match status" value="2"/>
</dbReference>
<dbReference type="EMBL" id="CP029494">
    <property type="protein sequence ID" value="AWN22874.1"/>
    <property type="molecule type" value="Genomic_DNA"/>
</dbReference>
<dbReference type="Gene3D" id="3.30.450.40">
    <property type="match status" value="2"/>
</dbReference>
<dbReference type="SUPFAM" id="SSF55073">
    <property type="entry name" value="Nucleotide cyclase"/>
    <property type="match status" value="1"/>
</dbReference>
<protein>
    <recommendedName>
        <fullName evidence="6">Diguanylate cyclase</fullName>
    </recommendedName>
</protein>
<dbReference type="Proteomes" id="UP000245368">
    <property type="component" value="Chromosome"/>
</dbReference>
<dbReference type="InterPro" id="IPR001633">
    <property type="entry name" value="EAL_dom"/>
</dbReference>
<evidence type="ECO:0000259" key="3">
    <source>
        <dbReference type="PROSITE" id="PS50887"/>
    </source>
</evidence>
<dbReference type="OrthoDB" id="9759607at2"/>
<dbReference type="PROSITE" id="PS50887">
    <property type="entry name" value="GGDEF"/>
    <property type="match status" value="1"/>
</dbReference>
<proteinExistence type="predicted"/>
<feature type="domain" description="EAL" evidence="2">
    <location>
        <begin position="658"/>
        <end position="911"/>
    </location>
</feature>
<feature type="domain" description="GGDEF" evidence="3">
    <location>
        <begin position="514"/>
        <end position="645"/>
    </location>
</feature>
<dbReference type="PROSITE" id="PS50883">
    <property type="entry name" value="EAL"/>
    <property type="match status" value="1"/>
</dbReference>
<dbReference type="PANTHER" id="PTHR44757:SF2">
    <property type="entry name" value="BIOFILM ARCHITECTURE MAINTENANCE PROTEIN MBAA"/>
    <property type="match status" value="1"/>
</dbReference>
<dbReference type="SUPFAM" id="SSF55785">
    <property type="entry name" value="PYP-like sensor domain (PAS domain)"/>
    <property type="match status" value="1"/>
</dbReference>
<evidence type="ECO:0000313" key="4">
    <source>
        <dbReference type="EMBL" id="AWN22874.1"/>
    </source>
</evidence>
<organism evidence="4 5">
    <name type="scientific">Deinococcus irradiatisoli</name>
    <dbReference type="NCBI Taxonomy" id="2202254"/>
    <lineage>
        <taxon>Bacteria</taxon>
        <taxon>Thermotogati</taxon>
        <taxon>Deinococcota</taxon>
        <taxon>Deinococci</taxon>
        <taxon>Deinococcales</taxon>
        <taxon>Deinococcaceae</taxon>
        <taxon>Deinococcus</taxon>
    </lineage>
</organism>
<dbReference type="InterPro" id="IPR000160">
    <property type="entry name" value="GGDEF_dom"/>
</dbReference>
<dbReference type="NCBIfam" id="TIGR00254">
    <property type="entry name" value="GGDEF"/>
    <property type="match status" value="1"/>
</dbReference>
<dbReference type="SMART" id="SM00065">
    <property type="entry name" value="GAF"/>
    <property type="match status" value="2"/>
</dbReference>
<sequence length="921" mass="100889">MPAVKPMSAEFPVTVDAEEVALPDAAALPRHQQGLLLLERVRQSLTAASDLSALFLEITSGIHQVFGYPLVGVALIEDQQILPQTSVGYQLEGVRFPFGYGVVGRVAKSGQAALVLDVRSDPDYRVYHPDVISQLCVPLHAGDQVIGLLSVETLDVPLDQVDLDVMQLLGQHLGSAVARLRQDLESSATRHREQQLYADIVRQASELALLHQVRNALSREVGVQEIIQAVNGAIVAAFGYTLVSIYLLEGRTLVLQHQLGYPQTLKRVPVSQGVMGRVVHTGQGELIADVRSEPAFLGAVEDITSEVTVPLRVGGEVMGMLNVESVGGVALGPRDLDLMNEVAAQLGLALERAQLLDAVRLSEERYRLLAESMTDLVCLHAPDGHLTYVSPSVTALLGYTPAELIGHPPLSFVHPEEQASLRPKLLGDQPQLDRLRLRLRHRQGHWLWFETSSAPVPSRSGHWQSTSRDISERHFIEQRLAYEAQHDLLTGLANRTLFERRLQECWEKNRRGAAPYTVLFLDLDRFKIINDSLGHRVGDQLLQALAERLALNVPPGALLARMGGDEFALLLCGNAADGERLARRLIKSLKAPLSVGPYELQVNISIGIAPGLTSSPEASDVLRDADLSMYSSKHQRRSRLSSTYTVFDCSLHEQAMRRLHIESELSAAIKARQLKLMYQPVVRLEDGQLLGFEALARWQHPELGQVSPAEFLTVAEETGLIWPLGQWVLEEACTMLSEWQRQQPGAALSLNVNISPQQFQHSDLVRQVQRAISKSGCRASGLNIEITEGAILHDSAAQTIAALRALGVGVQVDDFGTGCSSLASLHRFELTALKIDRRFVDNLGKDKASHGIVRAILMLAEALNLSVIAEGIETEQQRRDLLALDCVAGQGYLFAAALSAEAATRLCQRRHSLAPNTLTSG</sequence>
<dbReference type="NCBIfam" id="TIGR00229">
    <property type="entry name" value="sensory_box"/>
    <property type="match status" value="1"/>
</dbReference>
<dbReference type="InterPro" id="IPR029016">
    <property type="entry name" value="GAF-like_dom_sf"/>
</dbReference>
<dbReference type="InterPro" id="IPR001610">
    <property type="entry name" value="PAC"/>
</dbReference>
<dbReference type="InterPro" id="IPR013655">
    <property type="entry name" value="PAS_fold_3"/>
</dbReference>
<dbReference type="Pfam" id="PF00990">
    <property type="entry name" value="GGDEF"/>
    <property type="match status" value="1"/>
</dbReference>
<evidence type="ECO:0000259" key="2">
    <source>
        <dbReference type="PROSITE" id="PS50883"/>
    </source>
</evidence>
<dbReference type="InterPro" id="IPR029787">
    <property type="entry name" value="Nucleotide_cyclase"/>
</dbReference>
<dbReference type="SUPFAM" id="SSF55781">
    <property type="entry name" value="GAF domain-like"/>
    <property type="match status" value="2"/>
</dbReference>
<keyword evidence="5" id="KW-1185">Reference proteome</keyword>
<dbReference type="Gene3D" id="3.30.450.20">
    <property type="entry name" value="PAS domain"/>
    <property type="match status" value="1"/>
</dbReference>
<accession>A0A2Z3JNZ6</accession>
<evidence type="ECO:0000313" key="5">
    <source>
        <dbReference type="Proteomes" id="UP000245368"/>
    </source>
</evidence>
<dbReference type="InterPro" id="IPR035965">
    <property type="entry name" value="PAS-like_dom_sf"/>
</dbReference>
<dbReference type="SUPFAM" id="SSF141868">
    <property type="entry name" value="EAL domain-like"/>
    <property type="match status" value="1"/>
</dbReference>
<name>A0A2Z3JNZ6_9DEIO</name>
<dbReference type="CDD" id="cd01948">
    <property type="entry name" value="EAL"/>
    <property type="match status" value="1"/>
</dbReference>
<evidence type="ECO:0000259" key="1">
    <source>
        <dbReference type="PROSITE" id="PS50112"/>
    </source>
</evidence>
<dbReference type="Gene3D" id="3.30.70.270">
    <property type="match status" value="1"/>
</dbReference>
<dbReference type="InterPro" id="IPR043128">
    <property type="entry name" value="Rev_trsase/Diguanyl_cyclase"/>
</dbReference>
<dbReference type="PROSITE" id="PS50112">
    <property type="entry name" value="PAS"/>
    <property type="match status" value="1"/>
</dbReference>
<gene>
    <name evidence="4" type="ORF">DKM44_06230</name>
</gene>
<dbReference type="KEGG" id="dez:DKM44_06230"/>
<dbReference type="PANTHER" id="PTHR44757">
    <property type="entry name" value="DIGUANYLATE CYCLASE DGCP"/>
    <property type="match status" value="1"/>
</dbReference>
<dbReference type="CDD" id="cd01949">
    <property type="entry name" value="GGDEF"/>
    <property type="match status" value="1"/>
</dbReference>
<feature type="domain" description="PAS" evidence="1">
    <location>
        <begin position="362"/>
        <end position="425"/>
    </location>
</feature>
<dbReference type="Gene3D" id="3.20.20.450">
    <property type="entry name" value="EAL domain"/>
    <property type="match status" value="1"/>
</dbReference>
<dbReference type="CDD" id="cd00130">
    <property type="entry name" value="PAS"/>
    <property type="match status" value="1"/>
</dbReference>
<dbReference type="SMART" id="SM00267">
    <property type="entry name" value="GGDEF"/>
    <property type="match status" value="1"/>
</dbReference>
<reference evidence="4 5" key="1">
    <citation type="submission" date="2018-05" db="EMBL/GenBank/DDBJ databases">
        <title>Complete Genome Sequence of Deinococcus sp. strain 17bor-2.</title>
        <authorList>
            <person name="Srinivasan S."/>
        </authorList>
    </citation>
    <scope>NUCLEOTIDE SEQUENCE [LARGE SCALE GENOMIC DNA]</scope>
    <source>
        <strain evidence="4 5">17bor-2</strain>
    </source>
</reference>
<dbReference type="Pfam" id="PF00563">
    <property type="entry name" value="EAL"/>
    <property type="match status" value="1"/>
</dbReference>